<accession>A0A8K0SU61</accession>
<gene>
    <name evidence="2" type="ORF">B0I35DRAFT_204712</name>
</gene>
<dbReference type="Proteomes" id="UP000813444">
    <property type="component" value="Unassembled WGS sequence"/>
</dbReference>
<feature type="region of interest" description="Disordered" evidence="1">
    <location>
        <begin position="272"/>
        <end position="300"/>
    </location>
</feature>
<evidence type="ECO:0000313" key="3">
    <source>
        <dbReference type="Proteomes" id="UP000813444"/>
    </source>
</evidence>
<protein>
    <submittedName>
        <fullName evidence="2">Uncharacterized protein</fullName>
    </submittedName>
</protein>
<dbReference type="OrthoDB" id="1703270at2759"/>
<proteinExistence type="predicted"/>
<organism evidence="2 3">
    <name type="scientific">Stachybotrys elegans</name>
    <dbReference type="NCBI Taxonomy" id="80388"/>
    <lineage>
        <taxon>Eukaryota</taxon>
        <taxon>Fungi</taxon>
        <taxon>Dikarya</taxon>
        <taxon>Ascomycota</taxon>
        <taxon>Pezizomycotina</taxon>
        <taxon>Sordariomycetes</taxon>
        <taxon>Hypocreomycetidae</taxon>
        <taxon>Hypocreales</taxon>
        <taxon>Stachybotryaceae</taxon>
        <taxon>Stachybotrys</taxon>
    </lineage>
</organism>
<comment type="caution">
    <text evidence="2">The sequence shown here is derived from an EMBL/GenBank/DDBJ whole genome shotgun (WGS) entry which is preliminary data.</text>
</comment>
<reference evidence="2" key="1">
    <citation type="journal article" date="2021" name="Nat. Commun.">
        <title>Genetic determinants of endophytism in the Arabidopsis root mycobiome.</title>
        <authorList>
            <person name="Mesny F."/>
            <person name="Miyauchi S."/>
            <person name="Thiergart T."/>
            <person name="Pickel B."/>
            <person name="Atanasova L."/>
            <person name="Karlsson M."/>
            <person name="Huettel B."/>
            <person name="Barry K.W."/>
            <person name="Haridas S."/>
            <person name="Chen C."/>
            <person name="Bauer D."/>
            <person name="Andreopoulos W."/>
            <person name="Pangilinan J."/>
            <person name="LaButti K."/>
            <person name="Riley R."/>
            <person name="Lipzen A."/>
            <person name="Clum A."/>
            <person name="Drula E."/>
            <person name="Henrissat B."/>
            <person name="Kohler A."/>
            <person name="Grigoriev I.V."/>
            <person name="Martin F.M."/>
            <person name="Hacquard S."/>
        </authorList>
    </citation>
    <scope>NUCLEOTIDE SEQUENCE</scope>
    <source>
        <strain evidence="2">MPI-CAGE-CH-0235</strain>
    </source>
</reference>
<name>A0A8K0SU61_9HYPO</name>
<keyword evidence="3" id="KW-1185">Reference proteome</keyword>
<evidence type="ECO:0000256" key="1">
    <source>
        <dbReference type="SAM" id="MobiDB-lite"/>
    </source>
</evidence>
<dbReference type="EMBL" id="JAGPNK010000005">
    <property type="protein sequence ID" value="KAH7321013.1"/>
    <property type="molecule type" value="Genomic_DNA"/>
</dbReference>
<feature type="compositionally biased region" description="Low complexity" evidence="1">
    <location>
        <begin position="37"/>
        <end position="49"/>
    </location>
</feature>
<feature type="region of interest" description="Disordered" evidence="1">
    <location>
        <begin position="1"/>
        <end position="56"/>
    </location>
</feature>
<evidence type="ECO:0000313" key="2">
    <source>
        <dbReference type="EMBL" id="KAH7321013.1"/>
    </source>
</evidence>
<dbReference type="AlphaFoldDB" id="A0A8K0SU61"/>
<sequence>MKGSCAVKTTSDDKPAKIADGPPLNAPREPASHRRASSSISTSESQIARACSLSDTGSWSQSKRWVSDEAKERMAFQKIMQNLRHIGADKSPFIPQTPAKMAAFRAEIADEEKRKLVLKVERRQAEAQAKAQNAGEKCPPLVQPMKLLGGKQFGDSLSTVFAAKNCFNDNIWDEGTSDGWPTLADFKSHRELVQTRSLPPPRSQMRPIGYERQKLQEEKAKVSNGHVKHSDALGAAMCPIANAFVDETEEIRFEDAPWQVQDLLEAIDKETIDQAVQTDEKTKEAGRRKNSKSAKEEENEAIAREYLKQFGGK</sequence>